<keyword evidence="3" id="KW-1185">Reference proteome</keyword>
<evidence type="ECO:0000256" key="1">
    <source>
        <dbReference type="SAM" id="SignalP"/>
    </source>
</evidence>
<comment type="caution">
    <text evidence="2">The sequence shown here is derived from an EMBL/GenBank/DDBJ whole genome shotgun (WGS) entry which is preliminary data.</text>
</comment>
<gene>
    <name evidence="2" type="ORF">OLEA9_A033772</name>
</gene>
<feature type="chain" id="PRO_5035803831" evidence="1">
    <location>
        <begin position="18"/>
        <end position="88"/>
    </location>
</feature>
<evidence type="ECO:0000313" key="2">
    <source>
        <dbReference type="EMBL" id="CAA3023989.1"/>
    </source>
</evidence>
<dbReference type="EMBL" id="CACTIH010009100">
    <property type="protein sequence ID" value="CAA3023989.1"/>
    <property type="molecule type" value="Genomic_DNA"/>
</dbReference>
<name>A0A8S0V3C5_OLEEU</name>
<proteinExistence type="predicted"/>
<sequence>MLRRLSLIMLFGARVEGELVMNLGNKIPEESLLVPVIGSSLTNVVIVAPTKEHAERKKWKPDRLVKGVYSDWLDDFLRPHNSPRNEEI</sequence>
<accession>A0A8S0V3C5</accession>
<reference evidence="2 3" key="1">
    <citation type="submission" date="2019-12" db="EMBL/GenBank/DDBJ databases">
        <authorList>
            <person name="Alioto T."/>
            <person name="Alioto T."/>
            <person name="Gomez Garrido J."/>
        </authorList>
    </citation>
    <scope>NUCLEOTIDE SEQUENCE [LARGE SCALE GENOMIC DNA]</scope>
</reference>
<evidence type="ECO:0000313" key="3">
    <source>
        <dbReference type="Proteomes" id="UP000594638"/>
    </source>
</evidence>
<feature type="signal peptide" evidence="1">
    <location>
        <begin position="1"/>
        <end position="17"/>
    </location>
</feature>
<keyword evidence="1" id="KW-0732">Signal</keyword>
<dbReference type="Gramene" id="OE9A033772T1">
    <property type="protein sequence ID" value="OE9A033772C1"/>
    <property type="gene ID" value="OE9A033772"/>
</dbReference>
<organism evidence="2 3">
    <name type="scientific">Olea europaea subsp. europaea</name>
    <dbReference type="NCBI Taxonomy" id="158383"/>
    <lineage>
        <taxon>Eukaryota</taxon>
        <taxon>Viridiplantae</taxon>
        <taxon>Streptophyta</taxon>
        <taxon>Embryophyta</taxon>
        <taxon>Tracheophyta</taxon>
        <taxon>Spermatophyta</taxon>
        <taxon>Magnoliopsida</taxon>
        <taxon>eudicotyledons</taxon>
        <taxon>Gunneridae</taxon>
        <taxon>Pentapetalae</taxon>
        <taxon>asterids</taxon>
        <taxon>lamiids</taxon>
        <taxon>Lamiales</taxon>
        <taxon>Oleaceae</taxon>
        <taxon>Oleeae</taxon>
        <taxon>Olea</taxon>
    </lineage>
</organism>
<dbReference type="AlphaFoldDB" id="A0A8S0V3C5"/>
<dbReference type="Proteomes" id="UP000594638">
    <property type="component" value="Unassembled WGS sequence"/>
</dbReference>
<protein>
    <submittedName>
        <fullName evidence="2">Uncharacterized protein</fullName>
    </submittedName>
</protein>